<dbReference type="InterPro" id="IPR003018">
    <property type="entry name" value="GAF"/>
</dbReference>
<dbReference type="Pfam" id="PF08447">
    <property type="entry name" value="PAS_3"/>
    <property type="match status" value="1"/>
</dbReference>
<dbReference type="Gene3D" id="3.30.450.20">
    <property type="entry name" value="PAS domain"/>
    <property type="match status" value="2"/>
</dbReference>
<organism evidence="10 11">
    <name type="scientific">Halorubrum saccharovorum DSM 1137</name>
    <dbReference type="NCBI Taxonomy" id="1227484"/>
    <lineage>
        <taxon>Archaea</taxon>
        <taxon>Methanobacteriati</taxon>
        <taxon>Methanobacteriota</taxon>
        <taxon>Stenosarchaea group</taxon>
        <taxon>Halobacteria</taxon>
        <taxon>Halobacteriales</taxon>
        <taxon>Haloferacaceae</taxon>
        <taxon>Halorubrum</taxon>
    </lineage>
</organism>
<accession>M0E6Z2</accession>
<dbReference type="Pfam" id="PF13185">
    <property type="entry name" value="GAF_2"/>
    <property type="match status" value="1"/>
</dbReference>
<evidence type="ECO:0000256" key="3">
    <source>
        <dbReference type="ARBA" id="ARBA00022553"/>
    </source>
</evidence>
<proteinExistence type="predicted"/>
<dbReference type="SMART" id="SM00086">
    <property type="entry name" value="PAC"/>
    <property type="match status" value="2"/>
</dbReference>
<dbReference type="EMBL" id="AOJE01000005">
    <property type="protein sequence ID" value="ELZ43561.1"/>
    <property type="molecule type" value="Genomic_DNA"/>
</dbReference>
<feature type="domain" description="PAC" evidence="9">
    <location>
        <begin position="246"/>
        <end position="297"/>
    </location>
</feature>
<dbReference type="SUPFAM" id="SSF55785">
    <property type="entry name" value="PYP-like sensor domain (PAS domain)"/>
    <property type="match status" value="2"/>
</dbReference>
<dbReference type="NCBIfam" id="TIGR00229">
    <property type="entry name" value="sensory_box"/>
    <property type="match status" value="2"/>
</dbReference>
<keyword evidence="4" id="KW-0808">Transferase</keyword>
<dbReference type="Gene3D" id="1.10.287.130">
    <property type="match status" value="1"/>
</dbReference>
<dbReference type="Gene3D" id="3.30.565.10">
    <property type="entry name" value="Histidine kinase-like ATPase, C-terminal domain"/>
    <property type="match status" value="1"/>
</dbReference>
<keyword evidence="6" id="KW-0902">Two-component regulatory system</keyword>
<dbReference type="InterPro" id="IPR004358">
    <property type="entry name" value="Sig_transdc_His_kin-like_C"/>
</dbReference>
<keyword evidence="3" id="KW-0597">Phosphoprotein</keyword>
<dbReference type="Proteomes" id="UP000011514">
    <property type="component" value="Unassembled WGS sequence"/>
</dbReference>
<dbReference type="CDD" id="cd00130">
    <property type="entry name" value="PAS"/>
    <property type="match status" value="2"/>
</dbReference>
<dbReference type="PROSITE" id="PS50113">
    <property type="entry name" value="PAC"/>
    <property type="match status" value="2"/>
</dbReference>
<evidence type="ECO:0000259" key="8">
    <source>
        <dbReference type="PROSITE" id="PS50112"/>
    </source>
</evidence>
<dbReference type="SMART" id="SM00388">
    <property type="entry name" value="HisKA"/>
    <property type="match status" value="1"/>
</dbReference>
<dbReference type="PROSITE" id="PS50109">
    <property type="entry name" value="HIS_KIN"/>
    <property type="match status" value="1"/>
</dbReference>
<evidence type="ECO:0000256" key="5">
    <source>
        <dbReference type="ARBA" id="ARBA00022777"/>
    </source>
</evidence>
<evidence type="ECO:0000259" key="7">
    <source>
        <dbReference type="PROSITE" id="PS50109"/>
    </source>
</evidence>
<protein>
    <recommendedName>
        <fullName evidence="2">histidine kinase</fullName>
        <ecNumber evidence="2">2.7.13.3</ecNumber>
    </recommendedName>
</protein>
<gene>
    <name evidence="10" type="ORF">C471_00555</name>
</gene>
<dbReference type="CDD" id="cd00082">
    <property type="entry name" value="HisKA"/>
    <property type="match status" value="1"/>
</dbReference>
<dbReference type="SUPFAM" id="SSF55874">
    <property type="entry name" value="ATPase domain of HSP90 chaperone/DNA topoisomerase II/histidine kinase"/>
    <property type="match status" value="1"/>
</dbReference>
<dbReference type="SMART" id="SM00091">
    <property type="entry name" value="PAS"/>
    <property type="match status" value="2"/>
</dbReference>
<dbReference type="PROSITE" id="PS50112">
    <property type="entry name" value="PAS"/>
    <property type="match status" value="1"/>
</dbReference>
<dbReference type="PANTHER" id="PTHR43711:SF1">
    <property type="entry name" value="HISTIDINE KINASE 1"/>
    <property type="match status" value="1"/>
</dbReference>
<dbReference type="InterPro" id="IPR036097">
    <property type="entry name" value="HisK_dim/P_sf"/>
</dbReference>
<dbReference type="SMART" id="SM00065">
    <property type="entry name" value="GAF"/>
    <property type="match status" value="1"/>
</dbReference>
<dbReference type="InterPro" id="IPR000700">
    <property type="entry name" value="PAS-assoc_C"/>
</dbReference>
<dbReference type="Pfam" id="PF00512">
    <property type="entry name" value="HisKA"/>
    <property type="match status" value="1"/>
</dbReference>
<dbReference type="InterPro" id="IPR000014">
    <property type="entry name" value="PAS"/>
</dbReference>
<feature type="domain" description="PAS" evidence="8">
    <location>
        <begin position="309"/>
        <end position="372"/>
    </location>
</feature>
<keyword evidence="11" id="KW-1185">Reference proteome</keyword>
<dbReference type="PATRIC" id="fig|1227484.4.peg.111"/>
<dbReference type="CDD" id="cd00075">
    <property type="entry name" value="HATPase"/>
    <property type="match status" value="1"/>
</dbReference>
<dbReference type="STRING" id="1227484.C471_00555"/>
<reference evidence="10 11" key="1">
    <citation type="journal article" date="2014" name="PLoS Genet.">
        <title>Phylogenetically driven sequencing of extremely halophilic archaea reveals strategies for static and dynamic osmo-response.</title>
        <authorList>
            <person name="Becker E.A."/>
            <person name="Seitzer P.M."/>
            <person name="Tritt A."/>
            <person name="Larsen D."/>
            <person name="Krusor M."/>
            <person name="Yao A.I."/>
            <person name="Wu D."/>
            <person name="Madern D."/>
            <person name="Eisen J.A."/>
            <person name="Darling A.E."/>
            <person name="Facciotti M.T."/>
        </authorList>
    </citation>
    <scope>NUCLEOTIDE SEQUENCE [LARGE SCALE GENOMIC DNA]</scope>
    <source>
        <strain evidence="10 11">DSM 1137</strain>
    </source>
</reference>
<dbReference type="InterPro" id="IPR003661">
    <property type="entry name" value="HisK_dim/P_dom"/>
</dbReference>
<dbReference type="OrthoDB" id="8127at2157"/>
<dbReference type="InterPro" id="IPR035965">
    <property type="entry name" value="PAS-like_dom_sf"/>
</dbReference>
<dbReference type="GO" id="GO:0000155">
    <property type="term" value="F:phosphorelay sensor kinase activity"/>
    <property type="evidence" value="ECO:0007669"/>
    <property type="project" value="InterPro"/>
</dbReference>
<feature type="domain" description="Histidine kinase" evidence="7">
    <location>
        <begin position="443"/>
        <end position="631"/>
    </location>
</feature>
<dbReference type="SMART" id="SM00387">
    <property type="entry name" value="HATPase_c"/>
    <property type="match status" value="1"/>
</dbReference>
<dbReference type="InterPro" id="IPR029016">
    <property type="entry name" value="GAF-like_dom_sf"/>
</dbReference>
<name>M0E6Z2_9EURY</name>
<dbReference type="InterPro" id="IPR005467">
    <property type="entry name" value="His_kinase_dom"/>
</dbReference>
<dbReference type="Pfam" id="PF02518">
    <property type="entry name" value="HATPase_c"/>
    <property type="match status" value="1"/>
</dbReference>
<dbReference type="PANTHER" id="PTHR43711">
    <property type="entry name" value="TWO-COMPONENT HISTIDINE KINASE"/>
    <property type="match status" value="1"/>
</dbReference>
<evidence type="ECO:0000313" key="11">
    <source>
        <dbReference type="Proteomes" id="UP000011514"/>
    </source>
</evidence>
<dbReference type="EC" id="2.7.13.3" evidence="2"/>
<dbReference type="eggNOG" id="arCOG02387">
    <property type="taxonomic scope" value="Archaea"/>
</dbReference>
<keyword evidence="5" id="KW-0418">Kinase</keyword>
<comment type="caution">
    <text evidence="10">The sequence shown here is derived from an EMBL/GenBank/DDBJ whole genome shotgun (WGS) entry which is preliminary data.</text>
</comment>
<evidence type="ECO:0000256" key="2">
    <source>
        <dbReference type="ARBA" id="ARBA00012438"/>
    </source>
</evidence>
<dbReference type="PRINTS" id="PR00344">
    <property type="entry name" value="BCTRLSENSOR"/>
</dbReference>
<dbReference type="InterPro" id="IPR050736">
    <property type="entry name" value="Sensor_HK_Regulatory"/>
</dbReference>
<comment type="catalytic activity">
    <reaction evidence="1">
        <text>ATP + protein L-histidine = ADP + protein N-phospho-L-histidine.</text>
        <dbReference type="EC" id="2.7.13.3"/>
    </reaction>
</comment>
<evidence type="ECO:0000259" key="9">
    <source>
        <dbReference type="PROSITE" id="PS50113"/>
    </source>
</evidence>
<dbReference type="SUPFAM" id="SSF55781">
    <property type="entry name" value="GAF domain-like"/>
    <property type="match status" value="1"/>
</dbReference>
<dbReference type="InterPro" id="IPR003594">
    <property type="entry name" value="HATPase_dom"/>
</dbReference>
<dbReference type="AlphaFoldDB" id="M0E6Z2"/>
<dbReference type="InterPro" id="IPR036890">
    <property type="entry name" value="HATPase_C_sf"/>
</dbReference>
<evidence type="ECO:0000313" key="10">
    <source>
        <dbReference type="EMBL" id="ELZ43561.1"/>
    </source>
</evidence>
<dbReference type="SUPFAM" id="SSF47384">
    <property type="entry name" value="Homodimeric domain of signal transducing histidine kinase"/>
    <property type="match status" value="1"/>
</dbReference>
<dbReference type="RefSeq" id="WP_004045802.1">
    <property type="nucleotide sequence ID" value="NZ_AOJE01000005.1"/>
</dbReference>
<evidence type="ECO:0000256" key="6">
    <source>
        <dbReference type="ARBA" id="ARBA00023012"/>
    </source>
</evidence>
<dbReference type="Pfam" id="PF13188">
    <property type="entry name" value="PAS_8"/>
    <property type="match status" value="1"/>
</dbReference>
<evidence type="ECO:0000256" key="4">
    <source>
        <dbReference type="ARBA" id="ARBA00022679"/>
    </source>
</evidence>
<dbReference type="InterPro" id="IPR013655">
    <property type="entry name" value="PAS_fold_3"/>
</dbReference>
<evidence type="ECO:0000256" key="1">
    <source>
        <dbReference type="ARBA" id="ARBA00000085"/>
    </source>
</evidence>
<dbReference type="InterPro" id="IPR001610">
    <property type="entry name" value="PAC"/>
</dbReference>
<dbReference type="Gene3D" id="3.30.450.40">
    <property type="match status" value="1"/>
</dbReference>
<dbReference type="Gene3D" id="2.10.70.100">
    <property type="match status" value="1"/>
</dbReference>
<feature type="domain" description="PAC" evidence="9">
    <location>
        <begin position="384"/>
        <end position="436"/>
    </location>
</feature>
<sequence>MTTPLDATDTVRRRLYEALRRDVPFEEKARRALELGREFLDADSAHLARIDSDAGRWEALVSTGSPDGGFPPDPVLDLETTYCRHAIESDSELALHDAPGQGWEDDPALEIRGLRCYHGTPLVVDGEPFGTVCFVATAPRSEPFTAGEMLVAELIAHLLERELERGGGPLRRATRIADVGGWEIDPDTRELVWSDHLSDLLGLDGEGPTLDGEEVTLDGALENRHDGDRTALETAIESALETGEPFDTDVRYRPSDGETRWLRVIGVPETENGDVESLRGVVQDITVRKAREERLSRRAEEFATLSTRCEERYRRLFENAPVMAVITTVEDGRRVVTECNQRFADAVGYDDEAIVGRELAEFYAPGSKDVLETGGDRGFDEAQTTPHRRLVTADGEVVETHMRDVPHRNESDGSVETLAMYIDITEREEVKRTNERLEEFVSTVSHDLRNPLSVARGYLTLAREENDSPELAQVDQAHERMNDLIVNLLALAREGIDVSGTEVVDLRALCQECWKHVDTRDAVLTLDVSGAVRASEPRLKRLLENLIRNAIEHGGDTVTVRVGECRNGFYVEDTGPGIPEADRDRVFDTSYSTSDDGNGLGLSIVKQIVDAHGWEIAVTEGAEGGARFEITAVEFADPQPQEGEETGRSD</sequence>